<dbReference type="HOGENOM" id="CLU_042569_4_0_1"/>
<accession>A0A0C2WHJ5</accession>
<keyword evidence="2 4" id="KW-0808">Transferase</keyword>
<feature type="non-terminal residue" evidence="5">
    <location>
        <position position="256"/>
    </location>
</feature>
<sequence>LRPFRNQVGGHSAIYKFTKRAVCKPLVSRENLFYEAVESAAPPLLGFIPRYLGVMLEHFILMEDLTGKLKRSCVLDLKMGTRQYGVDATAAKKKSQRKKCERTTSKPLGVRICGMQVSFLTFLLWSVWNTVKKEYVSQNKYTGREIRTEDFPSVLASFFNNGECLLTYHIPLLLQKLSALAQIIYRLKGFRFYGCSLLFIYDGDATIQTEYERSILQSGKGYQAQVDPETGLLYARFPPHHPDQPDLGFLFGLKNL</sequence>
<dbReference type="SUPFAM" id="SSF56104">
    <property type="entry name" value="SAICAR synthase-like"/>
    <property type="match status" value="1"/>
</dbReference>
<evidence type="ECO:0000256" key="2">
    <source>
        <dbReference type="ARBA" id="ARBA00022679"/>
    </source>
</evidence>
<dbReference type="OrthoDB" id="2573163at2759"/>
<feature type="non-terminal residue" evidence="5">
    <location>
        <position position="1"/>
    </location>
</feature>
<evidence type="ECO:0000256" key="4">
    <source>
        <dbReference type="RuleBase" id="RU363090"/>
    </source>
</evidence>
<name>A0A0C2WHJ5_SERVB</name>
<proteinExistence type="inferred from homology"/>
<dbReference type="GO" id="GO:0046854">
    <property type="term" value="P:phosphatidylinositol phosphate biosynthetic process"/>
    <property type="evidence" value="ECO:0007669"/>
    <property type="project" value="TreeGrafter"/>
</dbReference>
<comment type="similarity">
    <text evidence="1 4">Belongs to the inositol phosphokinase (IPK) family.</text>
</comment>
<organism evidence="5 6">
    <name type="scientific">Serendipita vermifera MAFF 305830</name>
    <dbReference type="NCBI Taxonomy" id="933852"/>
    <lineage>
        <taxon>Eukaryota</taxon>
        <taxon>Fungi</taxon>
        <taxon>Dikarya</taxon>
        <taxon>Basidiomycota</taxon>
        <taxon>Agaricomycotina</taxon>
        <taxon>Agaricomycetes</taxon>
        <taxon>Sebacinales</taxon>
        <taxon>Serendipitaceae</taxon>
        <taxon>Serendipita</taxon>
    </lineage>
</organism>
<dbReference type="GO" id="GO:0032958">
    <property type="term" value="P:inositol phosphate biosynthetic process"/>
    <property type="evidence" value="ECO:0007669"/>
    <property type="project" value="InterPro"/>
</dbReference>
<dbReference type="EC" id="2.7.-.-" evidence="4"/>
<dbReference type="GO" id="GO:0005634">
    <property type="term" value="C:nucleus"/>
    <property type="evidence" value="ECO:0007669"/>
    <property type="project" value="TreeGrafter"/>
</dbReference>
<keyword evidence="6" id="KW-1185">Reference proteome</keyword>
<evidence type="ECO:0000256" key="1">
    <source>
        <dbReference type="ARBA" id="ARBA00007374"/>
    </source>
</evidence>
<protein>
    <recommendedName>
        <fullName evidence="4">Kinase</fullName>
        <ecNumber evidence="4">2.7.-.-</ecNumber>
    </recommendedName>
</protein>
<dbReference type="Gene3D" id="3.30.470.160">
    <property type="entry name" value="Inositol polyphosphate kinase"/>
    <property type="match status" value="1"/>
</dbReference>
<evidence type="ECO:0000313" key="6">
    <source>
        <dbReference type="Proteomes" id="UP000054097"/>
    </source>
</evidence>
<keyword evidence="3 4" id="KW-0418">Kinase</keyword>
<dbReference type="GO" id="GO:0000824">
    <property type="term" value="F:inositol-1,4,5,6-tetrakisphosphate 3-kinase activity"/>
    <property type="evidence" value="ECO:0007669"/>
    <property type="project" value="TreeGrafter"/>
</dbReference>
<reference evidence="5 6" key="1">
    <citation type="submission" date="2014-04" db="EMBL/GenBank/DDBJ databases">
        <authorList>
            <consortium name="DOE Joint Genome Institute"/>
            <person name="Kuo A."/>
            <person name="Zuccaro A."/>
            <person name="Kohler A."/>
            <person name="Nagy L.G."/>
            <person name="Floudas D."/>
            <person name="Copeland A."/>
            <person name="Barry K.W."/>
            <person name="Cichocki N."/>
            <person name="Veneault-Fourrey C."/>
            <person name="LaButti K."/>
            <person name="Lindquist E.A."/>
            <person name="Lipzen A."/>
            <person name="Lundell T."/>
            <person name="Morin E."/>
            <person name="Murat C."/>
            <person name="Sun H."/>
            <person name="Tunlid A."/>
            <person name="Henrissat B."/>
            <person name="Grigoriev I.V."/>
            <person name="Hibbett D.S."/>
            <person name="Martin F."/>
            <person name="Nordberg H.P."/>
            <person name="Cantor M.N."/>
            <person name="Hua S.X."/>
        </authorList>
    </citation>
    <scope>NUCLEOTIDE SEQUENCE [LARGE SCALE GENOMIC DNA]</scope>
    <source>
        <strain evidence="5 6">MAFF 305830</strain>
    </source>
</reference>
<evidence type="ECO:0000313" key="5">
    <source>
        <dbReference type="EMBL" id="KIM25863.1"/>
    </source>
</evidence>
<dbReference type="GO" id="GO:0005737">
    <property type="term" value="C:cytoplasm"/>
    <property type="evidence" value="ECO:0007669"/>
    <property type="project" value="TreeGrafter"/>
</dbReference>
<dbReference type="PANTHER" id="PTHR12400:SF21">
    <property type="entry name" value="KINASE"/>
    <property type="match status" value="1"/>
</dbReference>
<dbReference type="STRING" id="933852.A0A0C2WHJ5"/>
<dbReference type="InterPro" id="IPR038286">
    <property type="entry name" value="IPK_sf"/>
</dbReference>
<gene>
    <name evidence="5" type="ORF">M408DRAFT_57511</name>
</gene>
<dbReference type="InterPro" id="IPR005522">
    <property type="entry name" value="IPK"/>
</dbReference>
<evidence type="ECO:0000256" key="3">
    <source>
        <dbReference type="ARBA" id="ARBA00022777"/>
    </source>
</evidence>
<dbReference type="PANTHER" id="PTHR12400">
    <property type="entry name" value="INOSITOL POLYPHOSPHATE KINASE"/>
    <property type="match status" value="1"/>
</dbReference>
<dbReference type="GO" id="GO:0008440">
    <property type="term" value="F:inositol-1,4,5-trisphosphate 3-kinase activity"/>
    <property type="evidence" value="ECO:0007669"/>
    <property type="project" value="TreeGrafter"/>
</dbReference>
<dbReference type="Proteomes" id="UP000054097">
    <property type="component" value="Unassembled WGS sequence"/>
</dbReference>
<dbReference type="Pfam" id="PF03770">
    <property type="entry name" value="IPK"/>
    <property type="match status" value="1"/>
</dbReference>
<dbReference type="EMBL" id="KN824310">
    <property type="protein sequence ID" value="KIM25863.1"/>
    <property type="molecule type" value="Genomic_DNA"/>
</dbReference>
<dbReference type="AlphaFoldDB" id="A0A0C2WHJ5"/>
<reference evidence="6" key="2">
    <citation type="submission" date="2015-01" db="EMBL/GenBank/DDBJ databases">
        <title>Evolutionary Origins and Diversification of the Mycorrhizal Mutualists.</title>
        <authorList>
            <consortium name="DOE Joint Genome Institute"/>
            <consortium name="Mycorrhizal Genomics Consortium"/>
            <person name="Kohler A."/>
            <person name="Kuo A."/>
            <person name="Nagy L.G."/>
            <person name="Floudas D."/>
            <person name="Copeland A."/>
            <person name="Barry K.W."/>
            <person name="Cichocki N."/>
            <person name="Veneault-Fourrey C."/>
            <person name="LaButti K."/>
            <person name="Lindquist E.A."/>
            <person name="Lipzen A."/>
            <person name="Lundell T."/>
            <person name="Morin E."/>
            <person name="Murat C."/>
            <person name="Riley R."/>
            <person name="Ohm R."/>
            <person name="Sun H."/>
            <person name="Tunlid A."/>
            <person name="Henrissat B."/>
            <person name="Grigoriev I.V."/>
            <person name="Hibbett D.S."/>
            <person name="Martin F."/>
        </authorList>
    </citation>
    <scope>NUCLEOTIDE SEQUENCE [LARGE SCALE GENOMIC DNA]</scope>
    <source>
        <strain evidence="6">MAFF 305830</strain>
    </source>
</reference>